<name>A0A173QZ27_ANAHA</name>
<feature type="domain" description="IrrE N-terminal-like" evidence="1">
    <location>
        <begin position="55"/>
        <end position="149"/>
    </location>
</feature>
<gene>
    <name evidence="2" type="ORF">ERS852425_00153</name>
</gene>
<dbReference type="AlphaFoldDB" id="A0A173QZ27"/>
<accession>A0A173QZ27</accession>
<protein>
    <submittedName>
        <fullName evidence="2">Domain of uncharacterized function (DUF955)</fullName>
    </submittedName>
</protein>
<evidence type="ECO:0000313" key="3">
    <source>
        <dbReference type="Proteomes" id="UP000095598"/>
    </source>
</evidence>
<dbReference type="EMBL" id="CYXT01000001">
    <property type="protein sequence ID" value="CUM70964.1"/>
    <property type="molecule type" value="Genomic_DNA"/>
</dbReference>
<evidence type="ECO:0000259" key="1">
    <source>
        <dbReference type="Pfam" id="PF06114"/>
    </source>
</evidence>
<dbReference type="RefSeq" id="WP_055257522.1">
    <property type="nucleotide sequence ID" value="NZ_CYXT01000001.1"/>
</dbReference>
<organism evidence="2 3">
    <name type="scientific">Anaerostipes hadrus</name>
    <dbReference type="NCBI Taxonomy" id="649756"/>
    <lineage>
        <taxon>Bacteria</taxon>
        <taxon>Bacillati</taxon>
        <taxon>Bacillota</taxon>
        <taxon>Clostridia</taxon>
        <taxon>Lachnospirales</taxon>
        <taxon>Lachnospiraceae</taxon>
        <taxon>Anaerostipes</taxon>
    </lineage>
</organism>
<sequence length="184" mass="20978">MSSKCIRDTVSKVKTKYQESDPYRLAAAMHIIVKKLPLGTDPNCCKGFCMRECRKTCIVINCDLPEIIQQIILIHEIGHALLHQKTLQIKCFHDFELFDGVSQCEYEANCFAADYLLEDEDVLEMLNADMSFFQAAAELKVPPELLDFKFRMMKRSGVQIVDSPITSNSDFLKDIPTSGIIENY</sequence>
<proteinExistence type="predicted"/>
<dbReference type="Gene3D" id="1.10.10.2910">
    <property type="match status" value="1"/>
</dbReference>
<reference evidence="2 3" key="1">
    <citation type="submission" date="2015-09" db="EMBL/GenBank/DDBJ databases">
        <authorList>
            <consortium name="Pathogen Informatics"/>
        </authorList>
    </citation>
    <scope>NUCLEOTIDE SEQUENCE [LARGE SCALE GENOMIC DNA]</scope>
    <source>
        <strain evidence="2 3">2789STDY5608868</strain>
    </source>
</reference>
<dbReference type="Pfam" id="PF06114">
    <property type="entry name" value="Peptidase_M78"/>
    <property type="match status" value="1"/>
</dbReference>
<dbReference type="Proteomes" id="UP000095598">
    <property type="component" value="Unassembled WGS sequence"/>
</dbReference>
<dbReference type="InterPro" id="IPR010359">
    <property type="entry name" value="IrrE_HExxH"/>
</dbReference>
<evidence type="ECO:0000313" key="2">
    <source>
        <dbReference type="EMBL" id="CUM70964.1"/>
    </source>
</evidence>